<evidence type="ECO:0000313" key="1">
    <source>
        <dbReference type="EMBL" id="SEH78748.1"/>
    </source>
</evidence>
<sequence>MLLIGNVQGQELPREDDAARAWHLATMPLPVGKTVPAESKYESYRQEILAGKQKMLDVLKGIADSATASAAIPKLEAICEGTEASWQEHIGDMLVSCKDEARVEKRYEVQSRVIDTALHFEISRLRVLGLLSDDVKAAIEAFGSLCVFPEVVYATDPVMAHEQEEVYRRYFYELMAILEEMTVALASVKDTASADAVAVRMTVLRERQKKAEEYLSGRKVSDIARDRVRMPDEYLFSRMQNVWGDELKRIGQNDHFGSSELEEALDGISLSY</sequence>
<accession>A0A1C7PAI8</accession>
<proteinExistence type="predicted"/>
<dbReference type="EMBL" id="LT629973">
    <property type="protein sequence ID" value="SEH78748.1"/>
    <property type="molecule type" value="Genomic_DNA"/>
</dbReference>
<name>A0A1C7PAI8_9BACT</name>
<evidence type="ECO:0000313" key="2">
    <source>
        <dbReference type="Proteomes" id="UP000176204"/>
    </source>
</evidence>
<protein>
    <submittedName>
        <fullName evidence="1">Uncharacterized protein</fullName>
    </submittedName>
</protein>
<dbReference type="Proteomes" id="UP000176204">
    <property type="component" value="Chromosome I"/>
</dbReference>
<reference evidence="2" key="1">
    <citation type="submission" date="2016-09" db="EMBL/GenBank/DDBJ databases">
        <authorList>
            <person name="Koehorst J."/>
        </authorList>
    </citation>
    <scope>NUCLEOTIDE SEQUENCE [LARGE SCALE GENOMIC DNA]</scope>
</reference>
<dbReference type="KEGG" id="agl:PYTT_0742"/>
<organism evidence="1 2">
    <name type="scientific">Akkermansia glycaniphila</name>
    <dbReference type="NCBI Taxonomy" id="1679444"/>
    <lineage>
        <taxon>Bacteria</taxon>
        <taxon>Pseudomonadati</taxon>
        <taxon>Verrucomicrobiota</taxon>
        <taxon>Verrucomicrobiia</taxon>
        <taxon>Verrucomicrobiales</taxon>
        <taxon>Akkermansiaceae</taxon>
        <taxon>Akkermansia</taxon>
    </lineage>
</organism>
<keyword evidence="2" id="KW-1185">Reference proteome</keyword>
<gene>
    <name evidence="1" type="ORF">PYTT_0742</name>
</gene>
<dbReference type="AlphaFoldDB" id="A0A1C7PAI8"/>